<sequence>MDEVELVCAVYDEGTMLTVKVARGAKVSALQEAIAGVVSTEQHTVQPRLVTLFLTKKNDAWLKSDNTLKPFLIKGRQENSGYVEMIPNWTLNDDDYFGDDFHPRPKEIHVLVELPTQVAARSYIIPSLPPTVQKRQIEDLICASINEQLQLQKSPKRRRSDVNKKRIENVRIDAKSLLEKIKAFEFDPSGPSEVPFPSLQSPSDRFVVTDGFFKFQFREAFEPLYQEVKNWWLTRWPKTLNVVGTVGYGKSHILATMAVQLLKNRLDPGWKSGTQGLLPFIIYISSCRPLSTTVIRQIMEHMILLNFPDYSEPLETDEDVMQFVSNQEKIVIADQWNSIDEDNESCNQTKGLLEQYLGVSRNIRIHGMSMNSTVWRNLKYKQTEQINHYLRGGFSPEDFQVWMKFEDKILFDVNKEELVRLTGCVPLLLVEFSRLYDPTHSWEQLVQKVLQGKVCKDLRQCLHDFYKSDPYREVDHRFMYTNDFQIWKEGHRDDTILKLWPNALQRTNNPSSRGFLVEEVVKAKVAQDGIVDKFQPADGQLIVRFSFKPGKEELDLEAAMSSRKMETKTPWMLLDPDIWRLRDFGYGECYRWNQCHHCLIPPTDDEFFQRVAANSK</sequence>
<organism evidence="5 6">
    <name type="scientific">Aphanomyces euteiches</name>
    <dbReference type="NCBI Taxonomy" id="100861"/>
    <lineage>
        <taxon>Eukaryota</taxon>
        <taxon>Sar</taxon>
        <taxon>Stramenopiles</taxon>
        <taxon>Oomycota</taxon>
        <taxon>Saprolegniomycetes</taxon>
        <taxon>Saprolegniales</taxon>
        <taxon>Verrucalvaceae</taxon>
        <taxon>Aphanomyces</taxon>
    </lineage>
</organism>
<dbReference type="GO" id="GO:0043657">
    <property type="term" value="C:host cell"/>
    <property type="evidence" value="ECO:0007669"/>
    <property type="project" value="UniProtKB-SubCell"/>
</dbReference>
<evidence type="ECO:0000313" key="6">
    <source>
        <dbReference type="Proteomes" id="UP000481153"/>
    </source>
</evidence>
<evidence type="ECO:0000256" key="3">
    <source>
        <dbReference type="ARBA" id="ARBA00022525"/>
    </source>
</evidence>
<evidence type="ECO:0000256" key="2">
    <source>
        <dbReference type="ARBA" id="ARBA00004613"/>
    </source>
</evidence>
<dbReference type="InterPro" id="IPR045379">
    <property type="entry name" value="Crinkler_N"/>
</dbReference>
<evidence type="ECO:0000256" key="1">
    <source>
        <dbReference type="ARBA" id="ARBA00004340"/>
    </source>
</evidence>
<keyword evidence="3" id="KW-0964">Secreted</keyword>
<dbReference type="AlphaFoldDB" id="A0A6G0WI64"/>
<reference evidence="5 6" key="1">
    <citation type="submission" date="2019-07" db="EMBL/GenBank/DDBJ databases">
        <title>Genomics analysis of Aphanomyces spp. identifies a new class of oomycete effector associated with host adaptation.</title>
        <authorList>
            <person name="Gaulin E."/>
        </authorList>
    </citation>
    <scope>NUCLEOTIDE SEQUENCE [LARGE SCALE GENOMIC DNA]</scope>
    <source>
        <strain evidence="5 6">ATCC 201684</strain>
    </source>
</reference>
<comment type="subcellular location">
    <subcellularLocation>
        <location evidence="1">Host cell</location>
    </subcellularLocation>
    <subcellularLocation>
        <location evidence="2">Secreted</location>
    </subcellularLocation>
</comment>
<dbReference type="Pfam" id="PF20147">
    <property type="entry name" value="Crinkler"/>
    <property type="match status" value="1"/>
</dbReference>
<gene>
    <name evidence="5" type="ORF">Ae201684_014895</name>
</gene>
<name>A0A6G0WI64_9STRA</name>
<dbReference type="VEuPathDB" id="FungiDB:AeMF1_006972"/>
<evidence type="ECO:0000313" key="5">
    <source>
        <dbReference type="EMBL" id="KAF0726901.1"/>
    </source>
</evidence>
<dbReference type="EMBL" id="VJMJ01000204">
    <property type="protein sequence ID" value="KAF0726901.1"/>
    <property type="molecule type" value="Genomic_DNA"/>
</dbReference>
<comment type="caution">
    <text evidence="5">The sequence shown here is derived from an EMBL/GenBank/DDBJ whole genome shotgun (WGS) entry which is preliminary data.</text>
</comment>
<accession>A0A6G0WI64</accession>
<protein>
    <recommendedName>
        <fullName evidence="4">Crinkler effector protein N-terminal domain-containing protein</fullName>
    </recommendedName>
</protein>
<proteinExistence type="predicted"/>
<keyword evidence="6" id="KW-1185">Reference proteome</keyword>
<feature type="domain" description="Crinkler effector protein N-terminal" evidence="4">
    <location>
        <begin position="4"/>
        <end position="113"/>
    </location>
</feature>
<evidence type="ECO:0000259" key="4">
    <source>
        <dbReference type="Pfam" id="PF20147"/>
    </source>
</evidence>
<dbReference type="Proteomes" id="UP000481153">
    <property type="component" value="Unassembled WGS sequence"/>
</dbReference>
<dbReference type="GO" id="GO:0005576">
    <property type="term" value="C:extracellular region"/>
    <property type="evidence" value="ECO:0007669"/>
    <property type="project" value="UniProtKB-SubCell"/>
</dbReference>